<feature type="signal peptide" evidence="1">
    <location>
        <begin position="1"/>
        <end position="19"/>
    </location>
</feature>
<feature type="chain" id="PRO_5026096349" description="Tetratricopeptide repeat protein" evidence="1">
    <location>
        <begin position="20"/>
        <end position="515"/>
    </location>
</feature>
<keyword evidence="3" id="KW-1185">Reference proteome</keyword>
<evidence type="ECO:0000313" key="3">
    <source>
        <dbReference type="Proteomes" id="UP000438476"/>
    </source>
</evidence>
<evidence type="ECO:0008006" key="4">
    <source>
        <dbReference type="Google" id="ProtNLM"/>
    </source>
</evidence>
<reference evidence="2 3" key="1">
    <citation type="submission" date="2019-12" db="EMBL/GenBank/DDBJ databases">
        <title>Genomic-based taxomic classification of the family Erythrobacteraceae.</title>
        <authorList>
            <person name="Xu L."/>
        </authorList>
    </citation>
    <scope>NUCLEOTIDE SEQUENCE [LARGE SCALE GENOMIC DNA]</scope>
    <source>
        <strain evidence="2 3">LMG 29518</strain>
    </source>
</reference>
<dbReference type="EMBL" id="WTYT01000002">
    <property type="protein sequence ID" value="MXO65427.1"/>
    <property type="molecule type" value="Genomic_DNA"/>
</dbReference>
<evidence type="ECO:0000256" key="1">
    <source>
        <dbReference type="SAM" id="SignalP"/>
    </source>
</evidence>
<keyword evidence="1" id="KW-0732">Signal</keyword>
<evidence type="ECO:0000313" key="2">
    <source>
        <dbReference type="EMBL" id="MXO65427.1"/>
    </source>
</evidence>
<comment type="caution">
    <text evidence="2">The sequence shown here is derived from an EMBL/GenBank/DDBJ whole genome shotgun (WGS) entry which is preliminary data.</text>
</comment>
<proteinExistence type="predicted"/>
<dbReference type="Proteomes" id="UP000438476">
    <property type="component" value="Unassembled WGS sequence"/>
</dbReference>
<dbReference type="AlphaFoldDB" id="A0A6I4T3D9"/>
<gene>
    <name evidence="2" type="ORF">GRI91_06645</name>
</gene>
<name>A0A6I4T3D9_9SPHN</name>
<organism evidence="2 3">
    <name type="scientific">Altericroceibacterium endophyticum</name>
    <dbReference type="NCBI Taxonomy" id="1808508"/>
    <lineage>
        <taxon>Bacteria</taxon>
        <taxon>Pseudomonadati</taxon>
        <taxon>Pseudomonadota</taxon>
        <taxon>Alphaproteobacteria</taxon>
        <taxon>Sphingomonadales</taxon>
        <taxon>Erythrobacteraceae</taxon>
        <taxon>Altericroceibacterium</taxon>
    </lineage>
</organism>
<accession>A0A6I4T3D9</accession>
<dbReference type="OrthoDB" id="7535177at2"/>
<sequence length="515" mass="56829">MKYLAVLALLFISSTPATAQEPAVDDSDQPSWVAEKKLYEEISSLMQTPNPSLDRLDAALAQLPDPTPVRGMVQTMRTKVLGEARQQDAAIEAVEEAMVLLPDNPLPKLFATSLFTFSGSPQRAAELWLTASQEAPELAKQFDQYTLSALLGRLDDLGDHRLIDKVNARLDEIGYDAGLESDRSAAALGRTYEALRAGNEDKAIQLIAEVSNPDDLLTLYVDRRYAMLWPAIADRAGTDFSGLSREYLTKLREEWQASQDFSTAQAYLSALSRRHADRAVVELFLPILVDSTTDAEAEEQWKLVQLVPPTTTAMVRIGQAEDALTTLARLDAAFPENMGGNELNIDAAYIMLAQHRLDWPKVLEWSDGFLTQAKELGYSVNQSATAEVQALRICALSEMGREEEAQKSIAELLGQGTKLAHPVLNMLLCRGDMEQARAFLIERLADDKTRSLALGVVQPAAAPALTPFERMMEPRWQALRRAPDVRAAAEKVGRILPQPVLQTLPEGFDPYPPSE</sequence>
<dbReference type="RefSeq" id="WP_160735821.1">
    <property type="nucleotide sequence ID" value="NZ_WTYT01000002.1"/>
</dbReference>
<protein>
    <recommendedName>
        <fullName evidence="4">Tetratricopeptide repeat protein</fullName>
    </recommendedName>
</protein>